<protein>
    <submittedName>
        <fullName evidence="3">Class I SAM-dependent methyltransferase</fullName>
    </submittedName>
</protein>
<dbReference type="Gene3D" id="3.40.50.150">
    <property type="entry name" value="Vaccinia Virus protein VP39"/>
    <property type="match status" value="1"/>
</dbReference>
<keyword evidence="3" id="KW-0489">Methyltransferase</keyword>
<proteinExistence type="predicted"/>
<feature type="domain" description="Methyltransferase type 11" evidence="2">
    <location>
        <begin position="133"/>
        <end position="224"/>
    </location>
</feature>
<feature type="region of interest" description="Disordered" evidence="1">
    <location>
        <begin position="1"/>
        <end position="33"/>
    </location>
</feature>
<dbReference type="OrthoDB" id="3571292at2"/>
<dbReference type="GO" id="GO:0032259">
    <property type="term" value="P:methylation"/>
    <property type="evidence" value="ECO:0007669"/>
    <property type="project" value="UniProtKB-KW"/>
</dbReference>
<dbReference type="EMBL" id="CP027433">
    <property type="protein sequence ID" value="AVM00183.1"/>
    <property type="molecule type" value="Genomic_DNA"/>
</dbReference>
<name>A0A2S0KET5_9ACTN</name>
<dbReference type="Pfam" id="PF08241">
    <property type="entry name" value="Methyltransf_11"/>
    <property type="match status" value="1"/>
</dbReference>
<evidence type="ECO:0000256" key="1">
    <source>
        <dbReference type="SAM" id="MobiDB-lite"/>
    </source>
</evidence>
<keyword evidence="3" id="KW-0808">Transferase</keyword>
<keyword evidence="4" id="KW-1185">Reference proteome</keyword>
<evidence type="ECO:0000259" key="2">
    <source>
        <dbReference type="Pfam" id="PF08241"/>
    </source>
</evidence>
<dbReference type="NCBIfam" id="NF041255">
    <property type="entry name" value="mycofact_MftM"/>
    <property type="match status" value="1"/>
</dbReference>
<dbReference type="GO" id="GO:0008757">
    <property type="term" value="F:S-adenosylmethionine-dependent methyltransferase activity"/>
    <property type="evidence" value="ECO:0007669"/>
    <property type="project" value="InterPro"/>
</dbReference>
<evidence type="ECO:0000313" key="4">
    <source>
        <dbReference type="Proteomes" id="UP000239814"/>
    </source>
</evidence>
<reference evidence="3 4" key="1">
    <citation type="submission" date="2018-03" db="EMBL/GenBank/DDBJ databases">
        <title>Characteristics and genome of n-alkane degrading marine bacteria Gordonia iterans isolated from crude oil contaminated in Tae-an, South Korea.</title>
        <authorList>
            <person name="Lee S.-S."/>
            <person name="Kim H."/>
        </authorList>
    </citation>
    <scope>NUCLEOTIDE SEQUENCE [LARGE SCALE GENOMIC DNA]</scope>
    <source>
        <strain evidence="3 4">Co17</strain>
    </source>
</reference>
<accession>A0A2S0KET5</accession>
<dbReference type="KEGG" id="git:C6V83_07750"/>
<evidence type="ECO:0000313" key="3">
    <source>
        <dbReference type="EMBL" id="AVM00183.1"/>
    </source>
</evidence>
<organism evidence="3 4">
    <name type="scientific">Gordonia iterans</name>
    <dbReference type="NCBI Taxonomy" id="1004901"/>
    <lineage>
        <taxon>Bacteria</taxon>
        <taxon>Bacillati</taxon>
        <taxon>Actinomycetota</taxon>
        <taxon>Actinomycetes</taxon>
        <taxon>Mycobacteriales</taxon>
        <taxon>Gordoniaceae</taxon>
        <taxon>Gordonia</taxon>
    </lineage>
</organism>
<gene>
    <name evidence="3" type="ORF">C6V83_07750</name>
</gene>
<feature type="compositionally biased region" description="Low complexity" evidence="1">
    <location>
        <begin position="23"/>
        <end position="32"/>
    </location>
</feature>
<dbReference type="RefSeq" id="WP_105941914.1">
    <property type="nucleotide sequence ID" value="NZ_CP027433.1"/>
</dbReference>
<sequence>MNEIDATHRPVRQILAGPGGSSGAAHPSARGPLPLRVRSRADRVKIEHRLSPAQISDDRIVSALGQLMEAGLLVGQNEFERAFVAVVESCGVPAETAWRWFYRNSVAELRSGQASFSPVHLRARSLLVGDEVLEVGSCFGFFALQCAQDGYRVAAIDIEPAALRLLDAAAREFGLDITTQVGDARDLPFPASSVDTVTLLHLLEHLDSSDVHRAIAEALCVARRRVIIAVPYEETPSEHFGHRQCLTEHDLRDWAAPWSSSHRIDVFDDHGGWLILDRR</sequence>
<dbReference type="SUPFAM" id="SSF53335">
    <property type="entry name" value="S-adenosyl-L-methionine-dependent methyltransferases"/>
    <property type="match status" value="1"/>
</dbReference>
<dbReference type="InterPro" id="IPR013216">
    <property type="entry name" value="Methyltransf_11"/>
</dbReference>
<dbReference type="InterPro" id="IPR029063">
    <property type="entry name" value="SAM-dependent_MTases_sf"/>
</dbReference>
<dbReference type="Proteomes" id="UP000239814">
    <property type="component" value="Chromosome"/>
</dbReference>
<dbReference type="AlphaFoldDB" id="A0A2S0KET5"/>